<dbReference type="Proteomes" id="UP000243876">
    <property type="component" value="Unassembled WGS sequence"/>
</dbReference>
<proteinExistence type="predicted"/>
<evidence type="ECO:0000256" key="2">
    <source>
        <dbReference type="ARBA" id="ARBA00022527"/>
    </source>
</evidence>
<keyword evidence="4" id="KW-0547">Nucleotide-binding</keyword>
<dbReference type="SUPFAM" id="SSF56112">
    <property type="entry name" value="Protein kinase-like (PK-like)"/>
    <property type="match status" value="1"/>
</dbReference>
<feature type="region of interest" description="Disordered" evidence="9">
    <location>
        <begin position="471"/>
        <end position="509"/>
    </location>
</feature>
<dbReference type="GO" id="GO:0005524">
    <property type="term" value="F:ATP binding"/>
    <property type="evidence" value="ECO:0007669"/>
    <property type="project" value="UniProtKB-KW"/>
</dbReference>
<keyword evidence="2" id="KW-0723">Serine/threonine-protein kinase</keyword>
<dbReference type="EMBL" id="CENE01000016">
    <property type="protein sequence ID" value="CEQ41637.1"/>
    <property type="molecule type" value="Genomic_DNA"/>
</dbReference>
<evidence type="ECO:0000256" key="5">
    <source>
        <dbReference type="ARBA" id="ARBA00022777"/>
    </source>
</evidence>
<dbReference type="PANTHER" id="PTHR43895">
    <property type="entry name" value="CALCIUM/CALMODULIN-DEPENDENT PROTEIN KINASE KINASE-RELATED"/>
    <property type="match status" value="1"/>
</dbReference>
<keyword evidence="12" id="KW-1185">Reference proteome</keyword>
<comment type="catalytic activity">
    <reaction evidence="8">
        <text>L-seryl-[protein] + ATP = O-phospho-L-seryl-[protein] + ADP + H(+)</text>
        <dbReference type="Rhea" id="RHEA:17989"/>
        <dbReference type="Rhea" id="RHEA-COMP:9863"/>
        <dbReference type="Rhea" id="RHEA-COMP:11604"/>
        <dbReference type="ChEBI" id="CHEBI:15378"/>
        <dbReference type="ChEBI" id="CHEBI:29999"/>
        <dbReference type="ChEBI" id="CHEBI:30616"/>
        <dbReference type="ChEBI" id="CHEBI:83421"/>
        <dbReference type="ChEBI" id="CHEBI:456216"/>
        <dbReference type="EC" id="2.7.11.1"/>
    </reaction>
</comment>
<evidence type="ECO:0000256" key="3">
    <source>
        <dbReference type="ARBA" id="ARBA00022679"/>
    </source>
</evidence>
<name>A0A0D6ENM1_SPOSA</name>
<evidence type="ECO:0000256" key="7">
    <source>
        <dbReference type="ARBA" id="ARBA00047899"/>
    </source>
</evidence>
<comment type="catalytic activity">
    <reaction evidence="7">
        <text>L-threonyl-[protein] + ATP = O-phospho-L-threonyl-[protein] + ADP + H(+)</text>
        <dbReference type="Rhea" id="RHEA:46608"/>
        <dbReference type="Rhea" id="RHEA-COMP:11060"/>
        <dbReference type="Rhea" id="RHEA-COMP:11605"/>
        <dbReference type="ChEBI" id="CHEBI:15378"/>
        <dbReference type="ChEBI" id="CHEBI:30013"/>
        <dbReference type="ChEBI" id="CHEBI:30616"/>
        <dbReference type="ChEBI" id="CHEBI:61977"/>
        <dbReference type="ChEBI" id="CHEBI:456216"/>
        <dbReference type="EC" id="2.7.11.1"/>
    </reaction>
</comment>
<dbReference type="GO" id="GO:0005737">
    <property type="term" value="C:cytoplasm"/>
    <property type="evidence" value="ECO:0007669"/>
    <property type="project" value="TreeGrafter"/>
</dbReference>
<evidence type="ECO:0000256" key="6">
    <source>
        <dbReference type="ARBA" id="ARBA00022840"/>
    </source>
</evidence>
<dbReference type="InterPro" id="IPR011009">
    <property type="entry name" value="Kinase-like_dom_sf"/>
</dbReference>
<dbReference type="GO" id="GO:0005634">
    <property type="term" value="C:nucleus"/>
    <property type="evidence" value="ECO:0007669"/>
    <property type="project" value="TreeGrafter"/>
</dbReference>
<keyword evidence="5" id="KW-0418">Kinase</keyword>
<keyword evidence="6" id="KW-0067">ATP-binding</keyword>
<dbReference type="EC" id="2.7.11.1" evidence="1"/>
<dbReference type="PROSITE" id="PS50011">
    <property type="entry name" value="PROTEIN_KINASE_DOM"/>
    <property type="match status" value="1"/>
</dbReference>
<dbReference type="OrthoDB" id="539158at2759"/>
<gene>
    <name evidence="11" type="primary">SPOSA6832_03371</name>
</gene>
<feature type="domain" description="Protein kinase" evidence="10">
    <location>
        <begin position="18"/>
        <end position="312"/>
    </location>
</feature>
<reference evidence="12" key="1">
    <citation type="submission" date="2015-02" db="EMBL/GenBank/DDBJ databases">
        <authorList>
            <person name="Gon?alves P."/>
        </authorList>
    </citation>
    <scope>NUCLEOTIDE SEQUENCE [LARGE SCALE GENOMIC DNA]</scope>
</reference>
<dbReference type="Gene3D" id="1.10.510.10">
    <property type="entry name" value="Transferase(Phosphotransferase) domain 1"/>
    <property type="match status" value="1"/>
</dbReference>
<dbReference type="GO" id="GO:0004674">
    <property type="term" value="F:protein serine/threonine kinase activity"/>
    <property type="evidence" value="ECO:0007669"/>
    <property type="project" value="UniProtKB-KW"/>
</dbReference>
<dbReference type="GO" id="GO:0035861">
    <property type="term" value="C:site of double-strand break"/>
    <property type="evidence" value="ECO:0007669"/>
    <property type="project" value="TreeGrafter"/>
</dbReference>
<evidence type="ECO:0000256" key="8">
    <source>
        <dbReference type="ARBA" id="ARBA00048679"/>
    </source>
</evidence>
<keyword evidence="3" id="KW-0808">Transferase</keyword>
<evidence type="ECO:0000256" key="4">
    <source>
        <dbReference type="ARBA" id="ARBA00022741"/>
    </source>
</evidence>
<evidence type="ECO:0000313" key="11">
    <source>
        <dbReference type="EMBL" id="CEQ41637.1"/>
    </source>
</evidence>
<evidence type="ECO:0000313" key="12">
    <source>
        <dbReference type="Proteomes" id="UP000243876"/>
    </source>
</evidence>
<organism evidence="11 12">
    <name type="scientific">Sporidiobolus salmonicolor</name>
    <name type="common">Yeast-like fungus</name>
    <name type="synonym">Sporobolomyces salmonicolor</name>
    <dbReference type="NCBI Taxonomy" id="5005"/>
    <lineage>
        <taxon>Eukaryota</taxon>
        <taxon>Fungi</taxon>
        <taxon>Dikarya</taxon>
        <taxon>Basidiomycota</taxon>
        <taxon>Pucciniomycotina</taxon>
        <taxon>Microbotryomycetes</taxon>
        <taxon>Sporidiobolales</taxon>
        <taxon>Sporidiobolaceae</taxon>
        <taxon>Sporobolomyces</taxon>
    </lineage>
</organism>
<dbReference type="SMART" id="SM00220">
    <property type="entry name" value="S_TKc"/>
    <property type="match status" value="1"/>
</dbReference>
<evidence type="ECO:0000259" key="10">
    <source>
        <dbReference type="PROSITE" id="PS50011"/>
    </source>
</evidence>
<accession>A0A0D6ENM1</accession>
<protein>
    <recommendedName>
        <fullName evidence="1">non-specific serine/threonine protein kinase</fullName>
        <ecNumber evidence="1">2.7.11.1</ecNumber>
    </recommendedName>
</protein>
<dbReference type="GO" id="GO:0007095">
    <property type="term" value="P:mitotic G2 DNA damage checkpoint signaling"/>
    <property type="evidence" value="ECO:0007669"/>
    <property type="project" value="TreeGrafter"/>
</dbReference>
<dbReference type="InterPro" id="IPR008271">
    <property type="entry name" value="Ser/Thr_kinase_AS"/>
</dbReference>
<sequence length="545" mass="59876">MPGTPSQTYSSFPPLLGYIPREHIASGGQSSVYRSLNPHTAHLAAIKIVPLAVSPADAAHDAQVQAKAKQLVREMRIHETLKHRNVLQLFGGETRDQCTVVQENPQGRRNETVWPTGLYMVLDLADGGDLFDKIAPDVGVEEEIAHFYFRQLISGLKYLGKQGICHRDVKPENCLLDGDGNLKISDFGLATVFKYKGQERMLKDRCGSPPYAAPELAHPAPYAAEPVDVWSAGVVLFALLVGNTPWDEPTHNSPEFAAFIDRSLLKMDPWSSSDKVERAATLLKLLTLDPAKRPRIKDIELLDWYRQPNPFLNPSTGQCTNGAEISRRLASALHAHQYMGQPTSVWEEGPSQGLHATQMALSQRGLDPNASFRGSMQLYSRLSMAPTQRTNPNLTRFFTTTPLATLLSTLDTILSSLAIPHEVLTLSPSSSDPPRVATLGELLARVRAKTTDRRRERLVFAIHVSRSVLPSEEEAASSQRMDTDSDDGEDDSPLPVAGGGGEDEKAGGVEGFDVVCMKREADPLELKRVWKSVLERLPEGIVVAT</sequence>
<evidence type="ECO:0000256" key="1">
    <source>
        <dbReference type="ARBA" id="ARBA00012513"/>
    </source>
</evidence>
<dbReference type="InterPro" id="IPR000719">
    <property type="entry name" value="Prot_kinase_dom"/>
</dbReference>
<dbReference type="Pfam" id="PF00069">
    <property type="entry name" value="Pkinase"/>
    <property type="match status" value="1"/>
</dbReference>
<dbReference type="PROSITE" id="PS00108">
    <property type="entry name" value="PROTEIN_KINASE_ST"/>
    <property type="match status" value="1"/>
</dbReference>
<dbReference type="PANTHER" id="PTHR43895:SF32">
    <property type="entry name" value="SERINE_THREONINE-PROTEIN KINASE CHK1"/>
    <property type="match status" value="1"/>
</dbReference>
<evidence type="ECO:0000256" key="9">
    <source>
        <dbReference type="SAM" id="MobiDB-lite"/>
    </source>
</evidence>
<dbReference type="AlphaFoldDB" id="A0A0D6ENM1"/>